<organism evidence="2 3">
    <name type="scientific">Geotalea uraniireducens</name>
    <dbReference type="NCBI Taxonomy" id="351604"/>
    <lineage>
        <taxon>Bacteria</taxon>
        <taxon>Pseudomonadati</taxon>
        <taxon>Thermodesulfobacteriota</taxon>
        <taxon>Desulfuromonadia</taxon>
        <taxon>Geobacterales</taxon>
        <taxon>Geobacteraceae</taxon>
        <taxon>Geotalea</taxon>
    </lineage>
</organism>
<evidence type="ECO:0000256" key="1">
    <source>
        <dbReference type="SAM" id="Phobius"/>
    </source>
</evidence>
<feature type="transmembrane region" description="Helical" evidence="1">
    <location>
        <begin position="21"/>
        <end position="40"/>
    </location>
</feature>
<name>A0ABM8EHV4_9BACT</name>
<keyword evidence="1" id="KW-1133">Transmembrane helix</keyword>
<feature type="transmembrane region" description="Helical" evidence="1">
    <location>
        <begin position="85"/>
        <end position="106"/>
    </location>
</feature>
<keyword evidence="1" id="KW-0812">Transmembrane</keyword>
<dbReference type="Proteomes" id="UP001317705">
    <property type="component" value="Chromosome"/>
</dbReference>
<dbReference type="RefSeq" id="WP_282001897.1">
    <property type="nucleotide sequence ID" value="NZ_AP027151.1"/>
</dbReference>
<gene>
    <name evidence="2" type="ORF">GURASL_07490</name>
</gene>
<keyword evidence="1" id="KW-0472">Membrane</keyword>
<reference evidence="2 3" key="1">
    <citation type="submission" date="2022-12" db="EMBL/GenBank/DDBJ databases">
        <title>Polyphasic characterization of Geotalea uranireducens NIT-SL11 newly isolated from a complex of sewage sludge and microbially reduced graphene oxide.</title>
        <authorList>
            <person name="Xie L."/>
            <person name="Yoshida N."/>
            <person name="Meng L."/>
        </authorList>
    </citation>
    <scope>NUCLEOTIDE SEQUENCE [LARGE SCALE GENOMIC DNA]</scope>
    <source>
        <strain evidence="2 3">NIT-SL11</strain>
    </source>
</reference>
<dbReference type="EMBL" id="AP027151">
    <property type="protein sequence ID" value="BDV41826.1"/>
    <property type="molecule type" value="Genomic_DNA"/>
</dbReference>
<accession>A0ABM8EHV4</accession>
<evidence type="ECO:0000313" key="2">
    <source>
        <dbReference type="EMBL" id="BDV41826.1"/>
    </source>
</evidence>
<feature type="transmembrane region" description="Helical" evidence="1">
    <location>
        <begin position="52"/>
        <end position="73"/>
    </location>
</feature>
<protein>
    <submittedName>
        <fullName evidence="2">Uncharacterized protein</fullName>
    </submittedName>
</protein>
<proteinExistence type="predicted"/>
<sequence>MEREKARENTETDLTIHIFSVSATLVGVCLTVIGILKISFRIARVATYSDDLLALDALLFLVSCSLAFAALRLRKRRRQQLLETIAENVFFLALALMVFVCAVIVYELL</sequence>
<evidence type="ECO:0000313" key="3">
    <source>
        <dbReference type="Proteomes" id="UP001317705"/>
    </source>
</evidence>
<keyword evidence="3" id="KW-1185">Reference proteome</keyword>